<dbReference type="Proteomes" id="UP000541444">
    <property type="component" value="Unassembled WGS sequence"/>
</dbReference>
<feature type="domain" description="GTD-binding" evidence="7">
    <location>
        <begin position="279"/>
        <end position="378"/>
    </location>
</feature>
<comment type="subcellular location">
    <subcellularLocation>
        <location evidence="1">Membrane</location>
        <topology evidence="1">Single-pass membrane protein</topology>
    </subcellularLocation>
</comment>
<name>A0A7J7ME22_9MAGN</name>
<keyword evidence="3" id="KW-1133">Transmembrane helix</keyword>
<dbReference type="Pfam" id="PF04576">
    <property type="entry name" value="Zein-binding"/>
    <property type="match status" value="1"/>
</dbReference>
<dbReference type="InterPro" id="IPR007656">
    <property type="entry name" value="GTD-bd"/>
</dbReference>
<protein>
    <recommendedName>
        <fullName evidence="7">GTD-binding domain-containing protein</fullName>
    </recommendedName>
</protein>
<feature type="region of interest" description="Disordered" evidence="6">
    <location>
        <begin position="1"/>
        <end position="27"/>
    </location>
</feature>
<keyword evidence="2" id="KW-0812">Transmembrane</keyword>
<dbReference type="GO" id="GO:0080115">
    <property type="term" value="F:myosin XI tail binding"/>
    <property type="evidence" value="ECO:0007669"/>
    <property type="project" value="UniProtKB-ARBA"/>
</dbReference>
<evidence type="ECO:0000256" key="4">
    <source>
        <dbReference type="ARBA" id="ARBA00023136"/>
    </source>
</evidence>
<evidence type="ECO:0000256" key="5">
    <source>
        <dbReference type="SAM" id="Coils"/>
    </source>
</evidence>
<evidence type="ECO:0000313" key="9">
    <source>
        <dbReference type="Proteomes" id="UP000541444"/>
    </source>
</evidence>
<evidence type="ECO:0000313" key="8">
    <source>
        <dbReference type="EMBL" id="KAF6153135.1"/>
    </source>
</evidence>
<reference evidence="8 9" key="1">
    <citation type="journal article" date="2020" name="IScience">
        <title>Genome Sequencing of the Endangered Kingdonia uniflora (Circaeasteraceae, Ranunculales) Reveals Potential Mechanisms of Evolutionary Specialization.</title>
        <authorList>
            <person name="Sun Y."/>
            <person name="Deng T."/>
            <person name="Zhang A."/>
            <person name="Moore M.J."/>
            <person name="Landis J.B."/>
            <person name="Lin N."/>
            <person name="Zhang H."/>
            <person name="Zhang X."/>
            <person name="Huang J."/>
            <person name="Zhang X."/>
            <person name="Sun H."/>
            <person name="Wang H."/>
        </authorList>
    </citation>
    <scope>NUCLEOTIDE SEQUENCE [LARGE SCALE GENOMIC DNA]</scope>
    <source>
        <strain evidence="8">TB1705</strain>
        <tissue evidence="8">Leaf</tissue>
    </source>
</reference>
<evidence type="ECO:0000256" key="2">
    <source>
        <dbReference type="ARBA" id="ARBA00022692"/>
    </source>
</evidence>
<comment type="caution">
    <text evidence="8">The sequence shown here is derived from an EMBL/GenBank/DDBJ whole genome shotgun (WGS) entry which is preliminary data.</text>
</comment>
<keyword evidence="4" id="KW-0472">Membrane</keyword>
<dbReference type="PANTHER" id="PTHR31448:SF32">
    <property type="entry name" value="MYOSIN-BINDING PROTEIN 1"/>
    <property type="match status" value="1"/>
</dbReference>
<evidence type="ECO:0000256" key="6">
    <source>
        <dbReference type="SAM" id="MobiDB-lite"/>
    </source>
</evidence>
<dbReference type="GO" id="GO:0016020">
    <property type="term" value="C:membrane"/>
    <property type="evidence" value="ECO:0007669"/>
    <property type="project" value="UniProtKB-SubCell"/>
</dbReference>
<sequence length="479" mass="52934">MLIGQTRAPVPSFEIDKPHDTTSSKSSAWTVSVGHRHCLEELNWDQVDQKANFHEFPELISLHDDPSPSNFVEGLNEVSRKSLNVSGSCDIDEAYRNKFGETFEPRNAVIPSMEPGLETIQVVGVSRETLDVAGLDDGGTSVIKSDKVSKTEFLSNFMDLSDSYNLVIGNNDSANISEDLKLLFSQISSARGLDSSGLDTLRRKISIERNESGFKSLDGTHGSIVSALQVHGHGDESKTSDASSSSGLATLQGKISIERNESGFESLDGSIVSEIEGEGTVDRLKRQVEHDQKSMSALYKEHEEERNASAIVANEAMAMITRLQEEEASLHLEALQYLRMMEEQAEYDVEALLKANDLLSEREKDIQCLKMLESKVNRLPSIGVYMDASNGGHSESKANGVNGLDELHSSEAANGETEMKKDEKENSCLELISIENEVLNLNERLEALKGDRNFLEHAVNSLRFIKGIAHHLRDLRKVR</sequence>
<dbReference type="EMBL" id="JACGCM010001586">
    <property type="protein sequence ID" value="KAF6153135.1"/>
    <property type="molecule type" value="Genomic_DNA"/>
</dbReference>
<keyword evidence="5" id="KW-0175">Coiled coil</keyword>
<keyword evidence="9" id="KW-1185">Reference proteome</keyword>
<dbReference type="PROSITE" id="PS51775">
    <property type="entry name" value="GTD_BINDING"/>
    <property type="match status" value="1"/>
</dbReference>
<dbReference type="InterPro" id="IPR039306">
    <property type="entry name" value="MYOB"/>
</dbReference>
<organism evidence="8 9">
    <name type="scientific">Kingdonia uniflora</name>
    <dbReference type="NCBI Taxonomy" id="39325"/>
    <lineage>
        <taxon>Eukaryota</taxon>
        <taxon>Viridiplantae</taxon>
        <taxon>Streptophyta</taxon>
        <taxon>Embryophyta</taxon>
        <taxon>Tracheophyta</taxon>
        <taxon>Spermatophyta</taxon>
        <taxon>Magnoliopsida</taxon>
        <taxon>Ranunculales</taxon>
        <taxon>Circaeasteraceae</taxon>
        <taxon>Kingdonia</taxon>
    </lineage>
</organism>
<evidence type="ECO:0000256" key="3">
    <source>
        <dbReference type="ARBA" id="ARBA00022989"/>
    </source>
</evidence>
<dbReference type="OrthoDB" id="1933744at2759"/>
<accession>A0A7J7ME22</accession>
<dbReference type="PANTHER" id="PTHR31448">
    <property type="entry name" value="MYOSIN-BINDING PROTEIN 2"/>
    <property type="match status" value="1"/>
</dbReference>
<gene>
    <name evidence="8" type="ORF">GIB67_034857</name>
</gene>
<feature type="coiled-coil region" evidence="5">
    <location>
        <begin position="431"/>
        <end position="458"/>
    </location>
</feature>
<evidence type="ECO:0000259" key="7">
    <source>
        <dbReference type="PROSITE" id="PS51775"/>
    </source>
</evidence>
<evidence type="ECO:0000256" key="1">
    <source>
        <dbReference type="ARBA" id="ARBA00004167"/>
    </source>
</evidence>
<proteinExistence type="predicted"/>
<dbReference type="AlphaFoldDB" id="A0A7J7ME22"/>